<protein>
    <submittedName>
        <fullName evidence="1">Uncharacterized protein</fullName>
    </submittedName>
</protein>
<dbReference type="EMBL" id="PVXO01000047">
    <property type="protein sequence ID" value="PRR78355.1"/>
    <property type="molecule type" value="Genomic_DNA"/>
</dbReference>
<evidence type="ECO:0000313" key="1">
    <source>
        <dbReference type="EMBL" id="PRR78355.1"/>
    </source>
</evidence>
<comment type="caution">
    <text evidence="1">The sequence shown here is derived from an EMBL/GenBank/DDBJ whole genome shotgun (WGS) entry which is preliminary data.</text>
</comment>
<proteinExistence type="predicted"/>
<organism evidence="1 2">
    <name type="scientific">Clostridium liquoris</name>
    <dbReference type="NCBI Taxonomy" id="1289519"/>
    <lineage>
        <taxon>Bacteria</taxon>
        <taxon>Bacillati</taxon>
        <taxon>Bacillota</taxon>
        <taxon>Clostridia</taxon>
        <taxon>Eubacteriales</taxon>
        <taxon>Clostridiaceae</taxon>
        <taxon>Clostridium</taxon>
    </lineage>
</organism>
<evidence type="ECO:0000313" key="2">
    <source>
        <dbReference type="Proteomes" id="UP000239706"/>
    </source>
</evidence>
<keyword evidence="2" id="KW-1185">Reference proteome</keyword>
<sequence length="79" mass="9220">MNNKLFIKIYYNVNGQDIRETTENARYLIGGGFYNKEGGHFTFKARSLKEARDIANDISYKNVFRNLNFLLLPDNINVQ</sequence>
<name>A0A2T0B398_9CLOT</name>
<gene>
    <name evidence="1" type="ORF">CLLI_17820</name>
</gene>
<accession>A0A2T0B398</accession>
<dbReference type="Proteomes" id="UP000239706">
    <property type="component" value="Unassembled WGS sequence"/>
</dbReference>
<reference evidence="1 2" key="1">
    <citation type="submission" date="2018-03" db="EMBL/GenBank/DDBJ databases">
        <title>Genome sequence of Clostridium liquoris DSM 100320.</title>
        <authorList>
            <person name="Poehlein A."/>
            <person name="Daniel R."/>
        </authorList>
    </citation>
    <scope>NUCLEOTIDE SEQUENCE [LARGE SCALE GENOMIC DNA]</scope>
    <source>
        <strain evidence="1 2">DSM 100320</strain>
    </source>
</reference>
<dbReference type="AlphaFoldDB" id="A0A2T0B398"/>
<dbReference type="OrthoDB" id="1932288at2"/>
<dbReference type="RefSeq" id="WP_106063867.1">
    <property type="nucleotide sequence ID" value="NZ_PVXO01000047.1"/>
</dbReference>